<evidence type="ECO:0000313" key="2">
    <source>
        <dbReference type="Proteomes" id="UP001319060"/>
    </source>
</evidence>
<sequence>MKDFRRAAKRLLERQVVVDTTNNTYEGRLRAVERDYITLCVMSYHNNHMDQILIRIEEIVALSTL</sequence>
<proteinExistence type="predicted"/>
<evidence type="ECO:0000313" key="1">
    <source>
        <dbReference type="EMBL" id="MBN3544457.1"/>
    </source>
</evidence>
<dbReference type="InterPro" id="IPR020139">
    <property type="entry name" value="DUF2642"/>
</dbReference>
<comment type="caution">
    <text evidence="1">The sequence shown here is derived from an EMBL/GenBank/DDBJ whole genome shotgun (WGS) entry which is preliminary data.</text>
</comment>
<keyword evidence="2" id="KW-1185">Reference proteome</keyword>
<protein>
    <submittedName>
        <fullName evidence="1">DUF2642 domain-containing protein</fullName>
    </submittedName>
</protein>
<dbReference type="Proteomes" id="UP001319060">
    <property type="component" value="Unassembled WGS sequence"/>
</dbReference>
<dbReference type="Pfam" id="PF10842">
    <property type="entry name" value="DUF2642"/>
    <property type="match status" value="1"/>
</dbReference>
<accession>A0ABS2ZB25</accession>
<organism evidence="1 2">
    <name type="scientific">Fictibacillus barbaricus</name>
    <dbReference type="NCBI Taxonomy" id="182136"/>
    <lineage>
        <taxon>Bacteria</taxon>
        <taxon>Bacillati</taxon>
        <taxon>Bacillota</taxon>
        <taxon>Bacilli</taxon>
        <taxon>Bacillales</taxon>
        <taxon>Fictibacillaceae</taxon>
        <taxon>Fictibacillus</taxon>
    </lineage>
</organism>
<dbReference type="RefSeq" id="WP_205723986.1">
    <property type="nucleotide sequence ID" value="NZ_BMCE01000002.1"/>
</dbReference>
<name>A0ABS2ZB25_9BACL</name>
<gene>
    <name evidence="1" type="ORF">JYA64_04090</name>
</gene>
<reference evidence="1 2" key="1">
    <citation type="submission" date="2021-01" db="EMBL/GenBank/DDBJ databases">
        <title>Genome Sequencing of Type Strains.</title>
        <authorList>
            <person name="Lemaire J.F."/>
            <person name="Inderbitzin P."/>
            <person name="Collins S.B."/>
            <person name="Wespe N."/>
            <person name="Knight-Connoni V."/>
        </authorList>
    </citation>
    <scope>NUCLEOTIDE SEQUENCE [LARGE SCALE GENOMIC DNA]</scope>
    <source>
        <strain evidence="1 2">DSM 14730</strain>
    </source>
</reference>
<dbReference type="EMBL" id="JAFHKS010000042">
    <property type="protein sequence ID" value="MBN3544457.1"/>
    <property type="molecule type" value="Genomic_DNA"/>
</dbReference>